<name>A0A9D9HTF8_9BACT</name>
<protein>
    <submittedName>
        <fullName evidence="2">Minor capsid protein</fullName>
    </submittedName>
</protein>
<gene>
    <name evidence="2" type="ORF">IAA73_04450</name>
</gene>
<dbReference type="Pfam" id="PF04233">
    <property type="entry name" value="Phage_Mu_F"/>
    <property type="match status" value="1"/>
</dbReference>
<comment type="caution">
    <text evidence="2">The sequence shown here is derived from an EMBL/GenBank/DDBJ whole genome shotgun (WGS) entry which is preliminary data.</text>
</comment>
<evidence type="ECO:0000313" key="3">
    <source>
        <dbReference type="Proteomes" id="UP000823641"/>
    </source>
</evidence>
<reference evidence="2" key="2">
    <citation type="journal article" date="2021" name="PeerJ">
        <title>Extensive microbial diversity within the chicken gut microbiome revealed by metagenomics and culture.</title>
        <authorList>
            <person name="Gilroy R."/>
            <person name="Ravi A."/>
            <person name="Getino M."/>
            <person name="Pursley I."/>
            <person name="Horton D.L."/>
            <person name="Alikhan N.F."/>
            <person name="Baker D."/>
            <person name="Gharbi K."/>
            <person name="Hall N."/>
            <person name="Watson M."/>
            <person name="Adriaenssens E.M."/>
            <person name="Foster-Nyarko E."/>
            <person name="Jarju S."/>
            <person name="Secka A."/>
            <person name="Antonio M."/>
            <person name="Oren A."/>
            <person name="Chaudhuri R.R."/>
            <person name="La Ragione R."/>
            <person name="Hildebrand F."/>
            <person name="Pallen M.J."/>
        </authorList>
    </citation>
    <scope>NUCLEOTIDE SEQUENCE</scope>
    <source>
        <strain evidence="2">G3-3990</strain>
    </source>
</reference>
<evidence type="ECO:0000313" key="2">
    <source>
        <dbReference type="EMBL" id="MBO8459568.1"/>
    </source>
</evidence>
<feature type="domain" description="Phage head morphogenesis" evidence="1">
    <location>
        <begin position="24"/>
        <end position="116"/>
    </location>
</feature>
<sequence length="373" mass="42891">MKTFHELREAFPSLLDENGVRKTFERFLNDVRKVDETYNSHYLRAEYNFVHASASMAGKWEQFMEDGDRYNLQYRTVGDGKVRPTHAALHNVTLPPSDPFWDEYYPPNGWNCRCTVVQVMKGKYPETPHDEAMKLGELALQDDRKGMFRFNPGKQGKSVPDYNPYTIRRCRDCDIAKGNLKLAKTFIPDNELCEACKVIREMKTKLKQRIEQNGKIYNQLINDPNYTDVHFNKNNGGLKATHIKHNLDRQKGWYEKAVQDVGYKSGHSVILEEEIQNVYRQKSCEGLFDGKPFEIAGAETGTSNNIRNALKHCASKKETKIAVIFFPNGTFSTNAFNDAIAKFNGLKGTTQYLKFDLIYCIQDGKIVQIKKPD</sequence>
<dbReference type="Proteomes" id="UP000823641">
    <property type="component" value="Unassembled WGS sequence"/>
</dbReference>
<organism evidence="2 3">
    <name type="scientific">Candidatus Gallipaludibacter merdavium</name>
    <dbReference type="NCBI Taxonomy" id="2840839"/>
    <lineage>
        <taxon>Bacteria</taxon>
        <taxon>Pseudomonadati</taxon>
        <taxon>Bacteroidota</taxon>
        <taxon>Bacteroidia</taxon>
        <taxon>Bacteroidales</taxon>
        <taxon>Candidatus Gallipaludibacter</taxon>
    </lineage>
</organism>
<dbReference type="EMBL" id="JADIMG010000045">
    <property type="protein sequence ID" value="MBO8459568.1"/>
    <property type="molecule type" value="Genomic_DNA"/>
</dbReference>
<reference evidence="2" key="1">
    <citation type="submission" date="2020-10" db="EMBL/GenBank/DDBJ databases">
        <authorList>
            <person name="Gilroy R."/>
        </authorList>
    </citation>
    <scope>NUCLEOTIDE SEQUENCE</scope>
    <source>
        <strain evidence="2">G3-3990</strain>
    </source>
</reference>
<dbReference type="NCBIfam" id="TIGR01641">
    <property type="entry name" value="phageSPP1_gp7"/>
    <property type="match status" value="1"/>
</dbReference>
<dbReference type="InterPro" id="IPR006528">
    <property type="entry name" value="Phage_head_morphogenesis_dom"/>
</dbReference>
<evidence type="ECO:0000259" key="1">
    <source>
        <dbReference type="Pfam" id="PF04233"/>
    </source>
</evidence>
<accession>A0A9D9HTF8</accession>
<dbReference type="AlphaFoldDB" id="A0A9D9HTF8"/>
<proteinExistence type="predicted"/>